<organism evidence="2 3">
    <name type="scientific">Streptomyces subrutilus</name>
    <dbReference type="NCBI Taxonomy" id="36818"/>
    <lineage>
        <taxon>Bacteria</taxon>
        <taxon>Bacillati</taxon>
        <taxon>Actinomycetota</taxon>
        <taxon>Actinomycetes</taxon>
        <taxon>Kitasatosporales</taxon>
        <taxon>Streptomycetaceae</taxon>
        <taxon>Streptomyces</taxon>
    </lineage>
</organism>
<dbReference type="EMBL" id="BMVX01000021">
    <property type="protein sequence ID" value="GGZ83945.1"/>
    <property type="molecule type" value="Genomic_DNA"/>
</dbReference>
<accession>A0A918R2N3</accession>
<feature type="region of interest" description="Disordered" evidence="1">
    <location>
        <begin position="1"/>
        <end position="23"/>
    </location>
</feature>
<feature type="compositionally biased region" description="Low complexity" evidence="1">
    <location>
        <begin position="1"/>
        <end position="10"/>
    </location>
</feature>
<evidence type="ECO:0000313" key="2">
    <source>
        <dbReference type="EMBL" id="GGZ83945.1"/>
    </source>
</evidence>
<proteinExistence type="predicted"/>
<dbReference type="Proteomes" id="UP000634660">
    <property type="component" value="Unassembled WGS sequence"/>
</dbReference>
<evidence type="ECO:0000313" key="3">
    <source>
        <dbReference type="Proteomes" id="UP000634660"/>
    </source>
</evidence>
<gene>
    <name evidence="2" type="ORF">GCM10010371_49720</name>
</gene>
<feature type="region of interest" description="Disordered" evidence="1">
    <location>
        <begin position="55"/>
        <end position="99"/>
    </location>
</feature>
<comment type="caution">
    <text evidence="2">The sequence shown here is derived from an EMBL/GenBank/DDBJ whole genome shotgun (WGS) entry which is preliminary data.</text>
</comment>
<reference evidence="2" key="1">
    <citation type="journal article" date="2014" name="Int. J. Syst. Evol. Microbiol.">
        <title>Complete genome sequence of Corynebacterium casei LMG S-19264T (=DSM 44701T), isolated from a smear-ripened cheese.</title>
        <authorList>
            <consortium name="US DOE Joint Genome Institute (JGI-PGF)"/>
            <person name="Walter F."/>
            <person name="Albersmeier A."/>
            <person name="Kalinowski J."/>
            <person name="Ruckert C."/>
        </authorList>
    </citation>
    <scope>NUCLEOTIDE SEQUENCE</scope>
    <source>
        <strain evidence="2">JCM 4834</strain>
    </source>
</reference>
<name>A0A918R2N3_9ACTN</name>
<protein>
    <submittedName>
        <fullName evidence="2">Uncharacterized protein</fullName>
    </submittedName>
</protein>
<reference evidence="2" key="2">
    <citation type="submission" date="2020-09" db="EMBL/GenBank/DDBJ databases">
        <authorList>
            <person name="Sun Q."/>
            <person name="Ohkuma M."/>
        </authorList>
    </citation>
    <scope>NUCLEOTIDE SEQUENCE</scope>
    <source>
        <strain evidence="2">JCM 4834</strain>
    </source>
</reference>
<evidence type="ECO:0000256" key="1">
    <source>
        <dbReference type="SAM" id="MobiDB-lite"/>
    </source>
</evidence>
<sequence>MVPPAVVFSPSSPPPAQAPVESSAAARAAEAVTRKAFLGMHPSCARFGRAARALTRTGGGPRVRSRSPGPPRAAVRPARRRGRCAEPGGPGAGTGGSRTAVGAIEVGCSAALLATLLLAF</sequence>
<dbReference type="AlphaFoldDB" id="A0A918R2N3"/>